<feature type="binding site" evidence="7">
    <location>
        <begin position="105"/>
        <end position="111"/>
    </location>
    <ligand>
        <name>S-adenosyl-L-methionine</name>
        <dbReference type="ChEBI" id="CHEBI:59789"/>
    </ligand>
</feature>
<dbReference type="PANTHER" id="PTHR22807:SF30">
    <property type="entry name" value="28S RRNA (CYTOSINE(4447)-C(5))-METHYLTRANSFERASE-RELATED"/>
    <property type="match status" value="1"/>
</dbReference>
<organism evidence="9 10">
    <name type="scientific">Candidatus Borkfalkia faecavium</name>
    <dbReference type="NCBI Taxonomy" id="2838508"/>
    <lineage>
        <taxon>Bacteria</taxon>
        <taxon>Bacillati</taxon>
        <taxon>Bacillota</taxon>
        <taxon>Clostridia</taxon>
        <taxon>Christensenellales</taxon>
        <taxon>Christensenellaceae</taxon>
        <taxon>Candidatus Borkfalkia</taxon>
    </lineage>
</organism>
<dbReference type="Pfam" id="PF01189">
    <property type="entry name" value="Methyltr_RsmB-F"/>
    <property type="match status" value="1"/>
</dbReference>
<dbReference type="EMBL" id="DXEW01000008">
    <property type="protein sequence ID" value="HIX50048.1"/>
    <property type="molecule type" value="Genomic_DNA"/>
</dbReference>
<dbReference type="PANTHER" id="PTHR22807">
    <property type="entry name" value="NOP2 YEAST -RELATED NOL1/NOP2/FMU SUN DOMAIN-CONTAINING"/>
    <property type="match status" value="1"/>
</dbReference>
<reference evidence="9" key="2">
    <citation type="submission" date="2021-04" db="EMBL/GenBank/DDBJ databases">
        <authorList>
            <person name="Gilroy R."/>
        </authorList>
    </citation>
    <scope>NUCLEOTIDE SEQUENCE</scope>
    <source>
        <strain evidence="9">2189</strain>
    </source>
</reference>
<dbReference type="Gene3D" id="3.40.50.150">
    <property type="entry name" value="Vaccinia Virus protein VP39"/>
    <property type="match status" value="1"/>
</dbReference>
<name>A0A9D2AU67_9FIRM</name>
<evidence type="ECO:0000256" key="1">
    <source>
        <dbReference type="ARBA" id="ARBA00007494"/>
    </source>
</evidence>
<protein>
    <submittedName>
        <fullName evidence="9">RsmB/NOP family class I SAM-dependent RNA methyltransferase</fullName>
    </submittedName>
</protein>
<evidence type="ECO:0000256" key="2">
    <source>
        <dbReference type="ARBA" id="ARBA00022490"/>
    </source>
</evidence>
<comment type="caution">
    <text evidence="9">The sequence shown here is derived from an EMBL/GenBank/DDBJ whole genome shotgun (WGS) entry which is preliminary data.</text>
</comment>
<reference evidence="9" key="1">
    <citation type="journal article" date="2021" name="PeerJ">
        <title>Extensive microbial diversity within the chicken gut microbiome revealed by metagenomics and culture.</title>
        <authorList>
            <person name="Gilroy R."/>
            <person name="Ravi A."/>
            <person name="Getino M."/>
            <person name="Pursley I."/>
            <person name="Horton D.L."/>
            <person name="Alikhan N.F."/>
            <person name="Baker D."/>
            <person name="Gharbi K."/>
            <person name="Hall N."/>
            <person name="Watson M."/>
            <person name="Adriaenssens E.M."/>
            <person name="Foster-Nyarko E."/>
            <person name="Jarju S."/>
            <person name="Secka A."/>
            <person name="Antonio M."/>
            <person name="Oren A."/>
            <person name="Chaudhuri R.R."/>
            <person name="La Ragione R."/>
            <person name="Hildebrand F."/>
            <person name="Pallen M.J."/>
        </authorList>
    </citation>
    <scope>NUCLEOTIDE SEQUENCE</scope>
    <source>
        <strain evidence="9">2189</strain>
    </source>
</reference>
<feature type="binding site" evidence="7">
    <location>
        <position position="129"/>
    </location>
    <ligand>
        <name>S-adenosyl-L-methionine</name>
        <dbReference type="ChEBI" id="CHEBI:59789"/>
    </ligand>
</feature>
<comment type="caution">
    <text evidence="7">Lacks conserved residue(s) required for the propagation of feature annotation.</text>
</comment>
<evidence type="ECO:0000256" key="5">
    <source>
        <dbReference type="ARBA" id="ARBA00022691"/>
    </source>
</evidence>
<evidence type="ECO:0000256" key="3">
    <source>
        <dbReference type="ARBA" id="ARBA00022603"/>
    </source>
</evidence>
<dbReference type="InterPro" id="IPR029063">
    <property type="entry name" value="SAM-dependent_MTases_sf"/>
</dbReference>
<dbReference type="Pfam" id="PF13636">
    <property type="entry name" value="Methyltranf_PUA"/>
    <property type="match status" value="1"/>
</dbReference>
<dbReference type="AlphaFoldDB" id="A0A9D2AU67"/>
<keyword evidence="2" id="KW-0963">Cytoplasm</keyword>
<dbReference type="PRINTS" id="PR02008">
    <property type="entry name" value="RCMTFAMILY"/>
</dbReference>
<evidence type="ECO:0000313" key="10">
    <source>
        <dbReference type="Proteomes" id="UP000886847"/>
    </source>
</evidence>
<dbReference type="InterPro" id="IPR023267">
    <property type="entry name" value="RCMT"/>
</dbReference>
<dbReference type="Proteomes" id="UP000886847">
    <property type="component" value="Unassembled WGS sequence"/>
</dbReference>
<dbReference type="Gene3D" id="3.30.70.1170">
    <property type="entry name" value="Sun protein, domain 3"/>
    <property type="match status" value="1"/>
</dbReference>
<dbReference type="Gene3D" id="2.30.130.60">
    <property type="match status" value="1"/>
</dbReference>
<dbReference type="SUPFAM" id="SSF53335">
    <property type="entry name" value="S-adenosyl-L-methionine-dependent methyltransferases"/>
    <property type="match status" value="1"/>
</dbReference>
<feature type="binding site" evidence="7">
    <location>
        <position position="174"/>
    </location>
    <ligand>
        <name>S-adenosyl-L-methionine</name>
        <dbReference type="ChEBI" id="CHEBI:59789"/>
    </ligand>
</feature>
<feature type="domain" description="SAM-dependent MTase RsmB/NOP-type" evidence="8">
    <location>
        <begin position="1"/>
        <end position="289"/>
    </location>
</feature>
<dbReference type="InterPro" id="IPR027391">
    <property type="entry name" value="Nol1_Nop2_Fmu_2"/>
</dbReference>
<evidence type="ECO:0000256" key="6">
    <source>
        <dbReference type="ARBA" id="ARBA00022884"/>
    </source>
</evidence>
<dbReference type="GO" id="GO:0008173">
    <property type="term" value="F:RNA methyltransferase activity"/>
    <property type="evidence" value="ECO:0007669"/>
    <property type="project" value="InterPro"/>
</dbReference>
<sequence>MNERYFERMRAQLSDFAAYRACLSQPPYRGIRVNTLKISPDAFREIAPFALAPAAWEPNGFLISEEKPGKYFYHDAGLYYVQEPSAMCAVPLLGARPGERVLDLCAAPGGKGTQIAQAMEGKGLLVLNEKMPDRAKVLLQNVERMGVANAVVTCAEPSELAARLPAFFDRILVDAPCSGEGMLRKEPAAAENWSEENVFMCAERQKKILESAVSMLAPGGTLVYSTCTFAPEEDEETADWLARAFPELTCTEQKKIYPHRERGEGHFAARFIKEDGERAAFRAPKLPADRAAVAAYRAFAGDFLRRPPEGTFASFGSSLCLLPGEVFPLGGLRVLRCGLQLGTMEGRRFVPAHALALGVPRQDIAALCNYPQEDIARYLHGEELPAAGLRGWCAVAYEGWPLGLGKSSASMKNHYPKGLRRP</sequence>
<dbReference type="Pfam" id="PF17125">
    <property type="entry name" value="Methyltr_RsmF_N"/>
    <property type="match status" value="1"/>
</dbReference>
<keyword evidence="5 7" id="KW-0949">S-adenosyl-L-methionine</keyword>
<comment type="similarity">
    <text evidence="1 7">Belongs to the class I-like SAM-binding methyltransferase superfamily. RsmB/NOP family.</text>
</comment>
<dbReference type="InterPro" id="IPR031340">
    <property type="entry name" value="RsmF_methylt_CI"/>
</dbReference>
<gene>
    <name evidence="9" type="ORF">H9851_02080</name>
</gene>
<keyword evidence="4 7" id="KW-0808">Transferase</keyword>
<keyword evidence="3 7" id="KW-0489">Methyltransferase</keyword>
<dbReference type="InterPro" id="IPR001678">
    <property type="entry name" value="MeTrfase_RsmB-F_NOP2_dom"/>
</dbReference>
<dbReference type="CDD" id="cd21147">
    <property type="entry name" value="RsmF_methylt_CTD1"/>
    <property type="match status" value="1"/>
</dbReference>
<dbReference type="InterPro" id="IPR018314">
    <property type="entry name" value="RsmB/NOL1/NOP2-like_CS"/>
</dbReference>
<evidence type="ECO:0000256" key="4">
    <source>
        <dbReference type="ARBA" id="ARBA00022679"/>
    </source>
</evidence>
<dbReference type="PROSITE" id="PS51686">
    <property type="entry name" value="SAM_MT_RSMB_NOP"/>
    <property type="match status" value="1"/>
</dbReference>
<evidence type="ECO:0000313" key="9">
    <source>
        <dbReference type="EMBL" id="HIX50048.1"/>
    </source>
</evidence>
<evidence type="ECO:0000256" key="7">
    <source>
        <dbReference type="PROSITE-ProRule" id="PRU01023"/>
    </source>
</evidence>
<dbReference type="PROSITE" id="PS01153">
    <property type="entry name" value="NOL1_NOP2_SUN"/>
    <property type="match status" value="1"/>
</dbReference>
<proteinExistence type="inferred from homology"/>
<dbReference type="InterPro" id="IPR031341">
    <property type="entry name" value="Methyltr_RsmF_N"/>
</dbReference>
<dbReference type="GO" id="GO:0003723">
    <property type="term" value="F:RNA binding"/>
    <property type="evidence" value="ECO:0007669"/>
    <property type="project" value="UniProtKB-UniRule"/>
</dbReference>
<keyword evidence="6 7" id="KW-0694">RNA-binding</keyword>
<feature type="active site" description="Nucleophile" evidence="7">
    <location>
        <position position="227"/>
    </location>
</feature>
<dbReference type="Pfam" id="PF17126">
    <property type="entry name" value="RsmF_methylt_CI"/>
    <property type="match status" value="1"/>
</dbReference>
<accession>A0A9D2AU67</accession>
<evidence type="ECO:0000259" key="8">
    <source>
        <dbReference type="PROSITE" id="PS51686"/>
    </source>
</evidence>
<dbReference type="CDD" id="cd02440">
    <property type="entry name" value="AdoMet_MTases"/>
    <property type="match status" value="1"/>
</dbReference>
<dbReference type="GO" id="GO:0001510">
    <property type="term" value="P:RNA methylation"/>
    <property type="evidence" value="ECO:0007669"/>
    <property type="project" value="InterPro"/>
</dbReference>
<dbReference type="InterPro" id="IPR049560">
    <property type="entry name" value="MeTrfase_RsmB-F_NOP2_cat"/>
</dbReference>